<evidence type="ECO:0000256" key="7">
    <source>
        <dbReference type="ARBA" id="ARBA00038324"/>
    </source>
</evidence>
<dbReference type="AlphaFoldDB" id="A0A4P7N3F7"/>
<dbReference type="PANTHER" id="PTHR14969">
    <property type="entry name" value="SPHINGOSINE-1-PHOSPHATE PHOSPHOHYDROLASE"/>
    <property type="match status" value="1"/>
</dbReference>
<keyword evidence="5 9" id="KW-1133">Transmembrane helix</keyword>
<reference evidence="11 12" key="1">
    <citation type="journal article" date="2019" name="Mol. Biol. Evol.">
        <title>Blast fungal genomes show frequent chromosomal changes, gene gains and losses, and effector gene turnover.</title>
        <authorList>
            <person name="Gomez Luciano L.B."/>
            <person name="Jason Tsai I."/>
            <person name="Chuma I."/>
            <person name="Tosa Y."/>
            <person name="Chen Y.H."/>
            <person name="Li J.Y."/>
            <person name="Li M.Y."/>
            <person name="Jade Lu M.Y."/>
            <person name="Nakayashiki H."/>
            <person name="Li W.H."/>
        </authorList>
    </citation>
    <scope>NUCLEOTIDE SEQUENCE [LARGE SCALE GENOMIC DNA]</scope>
    <source>
        <strain evidence="11">MZ5-1-6</strain>
    </source>
</reference>
<feature type="transmembrane region" description="Helical" evidence="9">
    <location>
        <begin position="538"/>
        <end position="557"/>
    </location>
</feature>
<keyword evidence="2 9" id="KW-0812">Transmembrane</keyword>
<comment type="subcellular location">
    <subcellularLocation>
        <location evidence="1">Endoplasmic reticulum membrane</location>
        <topology evidence="1">Multi-pass membrane protein</topology>
    </subcellularLocation>
</comment>
<feature type="transmembrane region" description="Helical" evidence="9">
    <location>
        <begin position="380"/>
        <end position="399"/>
    </location>
</feature>
<organism evidence="11 12">
    <name type="scientific">Pyricularia oryzae</name>
    <name type="common">Rice blast fungus</name>
    <name type="synonym">Magnaporthe oryzae</name>
    <dbReference type="NCBI Taxonomy" id="318829"/>
    <lineage>
        <taxon>Eukaryota</taxon>
        <taxon>Fungi</taxon>
        <taxon>Dikarya</taxon>
        <taxon>Ascomycota</taxon>
        <taxon>Pezizomycotina</taxon>
        <taxon>Sordariomycetes</taxon>
        <taxon>Sordariomycetidae</taxon>
        <taxon>Magnaporthales</taxon>
        <taxon>Pyriculariaceae</taxon>
        <taxon>Pyricularia</taxon>
    </lineage>
</organism>
<keyword evidence="6 9" id="KW-0472">Membrane</keyword>
<feature type="transmembrane region" description="Helical" evidence="9">
    <location>
        <begin position="420"/>
        <end position="442"/>
    </location>
</feature>
<keyword evidence="3" id="KW-0378">Hydrolase</keyword>
<feature type="region of interest" description="Disordered" evidence="8">
    <location>
        <begin position="739"/>
        <end position="773"/>
    </location>
</feature>
<dbReference type="CDD" id="cd03388">
    <property type="entry name" value="PAP2_SPPase1"/>
    <property type="match status" value="1"/>
</dbReference>
<evidence type="ECO:0000256" key="4">
    <source>
        <dbReference type="ARBA" id="ARBA00022824"/>
    </source>
</evidence>
<dbReference type="SUPFAM" id="SSF48317">
    <property type="entry name" value="Acid phosphatase/Vanadium-dependent haloperoxidase"/>
    <property type="match status" value="1"/>
</dbReference>
<evidence type="ECO:0000256" key="5">
    <source>
        <dbReference type="ARBA" id="ARBA00022989"/>
    </source>
</evidence>
<dbReference type="EMBL" id="CP034204">
    <property type="protein sequence ID" value="QBZ54450.1"/>
    <property type="molecule type" value="Genomic_DNA"/>
</dbReference>
<evidence type="ECO:0000259" key="10">
    <source>
        <dbReference type="SMART" id="SM00014"/>
    </source>
</evidence>
<evidence type="ECO:0000256" key="8">
    <source>
        <dbReference type="SAM" id="MobiDB-lite"/>
    </source>
</evidence>
<feature type="transmembrane region" description="Helical" evidence="9">
    <location>
        <begin position="479"/>
        <end position="498"/>
    </location>
</feature>
<feature type="transmembrane region" description="Helical" evidence="9">
    <location>
        <begin position="577"/>
        <end position="596"/>
    </location>
</feature>
<keyword evidence="4" id="KW-0256">Endoplasmic reticulum</keyword>
<accession>A0A4P7N3F7</accession>
<comment type="similarity">
    <text evidence="7">Belongs to the type 2 lipid phosphate phosphatase family.</text>
</comment>
<dbReference type="InterPro" id="IPR000326">
    <property type="entry name" value="PAP2/HPO"/>
</dbReference>
<feature type="transmembrane region" description="Helical" evidence="9">
    <location>
        <begin position="347"/>
        <end position="368"/>
    </location>
</feature>
<dbReference type="Proteomes" id="UP000294847">
    <property type="component" value="Chromosome 1"/>
</dbReference>
<feature type="transmembrane region" description="Helical" evidence="9">
    <location>
        <begin position="510"/>
        <end position="526"/>
    </location>
</feature>
<feature type="region of interest" description="Disordered" evidence="8">
    <location>
        <begin position="61"/>
        <end position="95"/>
    </location>
</feature>
<evidence type="ECO:0000313" key="11">
    <source>
        <dbReference type="EMBL" id="QBZ54450.1"/>
    </source>
</evidence>
<dbReference type="InterPro" id="IPR036938">
    <property type="entry name" value="PAP2/HPO_sf"/>
</dbReference>
<evidence type="ECO:0000256" key="6">
    <source>
        <dbReference type="ARBA" id="ARBA00023136"/>
    </source>
</evidence>
<evidence type="ECO:0000256" key="9">
    <source>
        <dbReference type="SAM" id="Phobius"/>
    </source>
</evidence>
<feature type="transmembrane region" description="Helical" evidence="9">
    <location>
        <begin position="454"/>
        <end position="472"/>
    </location>
</feature>
<feature type="region of interest" description="Disordered" evidence="8">
    <location>
        <begin position="198"/>
        <end position="294"/>
    </location>
</feature>
<evidence type="ECO:0000256" key="2">
    <source>
        <dbReference type="ARBA" id="ARBA00022692"/>
    </source>
</evidence>
<dbReference type="Gene3D" id="1.20.144.10">
    <property type="entry name" value="Phosphatidic acid phosphatase type 2/haloperoxidase"/>
    <property type="match status" value="1"/>
</dbReference>
<evidence type="ECO:0000256" key="1">
    <source>
        <dbReference type="ARBA" id="ARBA00004477"/>
    </source>
</evidence>
<dbReference type="PANTHER" id="PTHR14969:SF28">
    <property type="entry name" value="DIHYDROSPHINGOSINE 1-PHOSPHATE PHOSPHATASE LCB3-RELATED"/>
    <property type="match status" value="1"/>
</dbReference>
<feature type="compositionally biased region" description="Basic and acidic residues" evidence="8">
    <location>
        <begin position="70"/>
        <end position="88"/>
    </location>
</feature>
<protein>
    <recommendedName>
        <fullName evidence="10">Phosphatidic acid phosphatase type 2/haloperoxidase domain-containing protein</fullName>
    </recommendedName>
</protein>
<evidence type="ECO:0000256" key="3">
    <source>
        <dbReference type="ARBA" id="ARBA00022801"/>
    </source>
</evidence>
<dbReference type="SMART" id="SM00014">
    <property type="entry name" value="acidPPc"/>
    <property type="match status" value="1"/>
</dbReference>
<gene>
    <name evidence="11" type="ORF">PoMZ_10150</name>
</gene>
<evidence type="ECO:0000313" key="12">
    <source>
        <dbReference type="Proteomes" id="UP000294847"/>
    </source>
</evidence>
<dbReference type="GO" id="GO:0005789">
    <property type="term" value="C:endoplasmic reticulum membrane"/>
    <property type="evidence" value="ECO:0007669"/>
    <property type="project" value="UniProtKB-SubCell"/>
</dbReference>
<name>A0A4P7N3F7_PYROR</name>
<dbReference type="GO" id="GO:0042392">
    <property type="term" value="F:sphingosine-1-phosphate phosphatase activity"/>
    <property type="evidence" value="ECO:0007669"/>
    <property type="project" value="TreeGrafter"/>
</dbReference>
<sequence length="845" mass="92899">MRPQPERVLLDGVEHLDGCKRGRVDQEVEAYKVPQAGAEWVTVREVGPVMLVVREHAKQGVGGEAEEVQEERFDPGKELDQHYGDDGASRGGLSGVECGGYKPRRELRIRKVEGPVTKGFRTKTALALGCNMHKITGMRADWCIGYQGLFDSMLPLKVNNNVVVIVVAICSSLQHSSLCRHDQNWLTSTRGAAAIKGPAGSFKVHSGRDQGTPISSGETPLAPRAQNVLSTANRTTAHRDEIDVADNAMKRNNRGSSPASASLPKIAVNGPSTNMTAEPDKAGTEGERVQGGGDGIDAGLRSLGHYKRALPPWRYAVRQKMLPLIRWETPYLAWLQSKIRSPALDSYFAITANLGTHTFFMIGLPIMFWCGFMEFGKGLVHILATGVFVTGFIKDLLSLPRPLSPPLHRITMSGSAALEYGFPSTHSTNAVSVAVLGILMLHDPTNTLSSSVKLYLEVLSYFYAVSIVFGRLYCGMHGFLDVIIGSLIGIFIALGEFYCGPILDSWLHATGWRGSIVFILTIIVLVRIHPEPADDCPCFDDSVAFAGVMMGLEVGFWHYMHSSFAWPASDRFSLSQLGWPTVGARLVAGIIVIFAWREIMKPALLKILPYIFRAIEDRGLSLPRRFFVNASEYKNIPDLLRLHTDNVIPSVSDLPEIVRNIRRVGTRGRSVSIGPQSAADAYETLAYRERRRRESMGSNASLGSKPSLRNLREEVSREGGASGDAFEDGDGFAFSSSLSSAQQIRRRNQSPGTLADYESQMGRGTVVVGDEGGKGEDDVDIFIGQQDEFEEKEMFEKLIKPRVRYDVEVVTKLVVYAGIAWLSVEGIPVMFEYIGLGAEHLRQPR</sequence>
<feature type="region of interest" description="Disordered" evidence="8">
    <location>
        <begin position="690"/>
        <end position="726"/>
    </location>
</feature>
<feature type="compositionally biased region" description="Basic and acidic residues" evidence="8">
    <location>
        <begin position="278"/>
        <end position="288"/>
    </location>
</feature>
<dbReference type="Pfam" id="PF01569">
    <property type="entry name" value="PAP2"/>
    <property type="match status" value="1"/>
</dbReference>
<feature type="domain" description="Phosphatidic acid phosphatase type 2/haloperoxidase" evidence="10">
    <location>
        <begin position="377"/>
        <end position="497"/>
    </location>
</feature>
<proteinExistence type="inferred from homology"/>